<comment type="caution">
    <text evidence="2">The sequence shown here is derived from an EMBL/GenBank/DDBJ whole genome shotgun (WGS) entry which is preliminary data.</text>
</comment>
<accession>A0A812U030</accession>
<dbReference type="Proteomes" id="UP000604046">
    <property type="component" value="Unassembled WGS sequence"/>
</dbReference>
<dbReference type="AlphaFoldDB" id="A0A812U030"/>
<name>A0A812U030_9DINO</name>
<reference evidence="2" key="1">
    <citation type="submission" date="2021-02" db="EMBL/GenBank/DDBJ databases">
        <authorList>
            <person name="Dougan E. K."/>
            <person name="Rhodes N."/>
            <person name="Thang M."/>
            <person name="Chan C."/>
        </authorList>
    </citation>
    <scope>NUCLEOTIDE SEQUENCE</scope>
</reference>
<proteinExistence type="predicted"/>
<evidence type="ECO:0000313" key="3">
    <source>
        <dbReference type="Proteomes" id="UP000604046"/>
    </source>
</evidence>
<evidence type="ECO:0000256" key="1">
    <source>
        <dbReference type="SAM" id="MobiDB-lite"/>
    </source>
</evidence>
<keyword evidence="3" id="KW-1185">Reference proteome</keyword>
<sequence length="268" mass="29680">MTPRQPKQPLRRIQSPFRAHRSGSAFGMARDSAHECGSKEWCCDRGSSFDVDQDKCKKSEGHNVHVKPVAELIKDFQAATRSYRIPFGVDDTGGLRGCTEKNAIQCKDEEQKHVCCCNAGFIYSFPERGCVPVADDPTDVEDPVPGSEKWGLTHSVGQASKCVNHPKKYCCHRACQYEVGKDRCGECVSYEQNKPPVAWDVIFKYVSEKGDYVIPPSIDSPGVFGCSTKHSKKCTVPLSAEKHCCCHQGRGSIAEFDSIRLVCTPDII</sequence>
<feature type="region of interest" description="Disordered" evidence="1">
    <location>
        <begin position="1"/>
        <end position="24"/>
    </location>
</feature>
<protein>
    <submittedName>
        <fullName evidence="2">Ak1 protein</fullName>
    </submittedName>
</protein>
<dbReference type="OrthoDB" id="444355at2759"/>
<gene>
    <name evidence="2" type="primary">ak1</name>
    <name evidence="2" type="ORF">SNAT2548_LOCUS31340</name>
</gene>
<evidence type="ECO:0000313" key="2">
    <source>
        <dbReference type="EMBL" id="CAE7557121.1"/>
    </source>
</evidence>
<dbReference type="EMBL" id="CAJNDS010002653">
    <property type="protein sequence ID" value="CAE7557121.1"/>
    <property type="molecule type" value="Genomic_DNA"/>
</dbReference>
<organism evidence="2 3">
    <name type="scientific">Symbiodinium natans</name>
    <dbReference type="NCBI Taxonomy" id="878477"/>
    <lineage>
        <taxon>Eukaryota</taxon>
        <taxon>Sar</taxon>
        <taxon>Alveolata</taxon>
        <taxon>Dinophyceae</taxon>
        <taxon>Suessiales</taxon>
        <taxon>Symbiodiniaceae</taxon>
        <taxon>Symbiodinium</taxon>
    </lineage>
</organism>